<evidence type="ECO:0000256" key="1">
    <source>
        <dbReference type="ARBA" id="ARBA00022692"/>
    </source>
</evidence>
<dbReference type="PANTHER" id="PTHR23539">
    <property type="entry name" value="MFS TRANSPORTER"/>
    <property type="match status" value="1"/>
</dbReference>
<dbReference type="PROSITE" id="PS50850">
    <property type="entry name" value="MFS"/>
    <property type="match status" value="1"/>
</dbReference>
<evidence type="ECO:0000313" key="7">
    <source>
        <dbReference type="Proteomes" id="UP000006844"/>
    </source>
</evidence>
<feature type="transmembrane region" description="Helical" evidence="4">
    <location>
        <begin position="382"/>
        <end position="402"/>
    </location>
</feature>
<feature type="transmembrane region" description="Helical" evidence="4">
    <location>
        <begin position="351"/>
        <end position="370"/>
    </location>
</feature>
<feature type="transmembrane region" description="Helical" evidence="4">
    <location>
        <begin position="80"/>
        <end position="106"/>
    </location>
</feature>
<dbReference type="eggNOG" id="COG2814">
    <property type="taxonomic scope" value="Bacteria"/>
</dbReference>
<dbReference type="RefSeq" id="WP_013569361.1">
    <property type="nucleotide sequence ID" value="NC_014963.1"/>
</dbReference>
<feature type="transmembrane region" description="Helical" evidence="4">
    <location>
        <begin position="226"/>
        <end position="247"/>
    </location>
</feature>
<gene>
    <name evidence="6" type="ordered locus">AciPR4_2860</name>
</gene>
<evidence type="ECO:0000256" key="2">
    <source>
        <dbReference type="ARBA" id="ARBA00022989"/>
    </source>
</evidence>
<dbReference type="Gene3D" id="1.20.1250.20">
    <property type="entry name" value="MFS general substrate transporter like domains"/>
    <property type="match status" value="2"/>
</dbReference>
<dbReference type="AlphaFoldDB" id="E8V479"/>
<dbReference type="SUPFAM" id="SSF103473">
    <property type="entry name" value="MFS general substrate transporter"/>
    <property type="match status" value="1"/>
</dbReference>
<protein>
    <submittedName>
        <fullName evidence="6">Major facilitator superfamily MFS_1</fullName>
    </submittedName>
</protein>
<dbReference type="Pfam" id="PF07690">
    <property type="entry name" value="MFS_1"/>
    <property type="match status" value="2"/>
</dbReference>
<dbReference type="KEGG" id="tsa:AciPR4_2860"/>
<dbReference type="InterPro" id="IPR020846">
    <property type="entry name" value="MFS_dom"/>
</dbReference>
<feature type="transmembrane region" description="Helical" evidence="4">
    <location>
        <begin position="317"/>
        <end position="339"/>
    </location>
</feature>
<reference evidence="6 7" key="1">
    <citation type="journal article" date="2012" name="Stand. Genomic Sci.">
        <title>Complete genome sequence of Terriglobus saanensis type strain SP1PR4(T), an Acidobacteria from tundra soil.</title>
        <authorList>
            <person name="Rawat S.R."/>
            <person name="Mannisto M.K."/>
            <person name="Starovoytov V."/>
            <person name="Goodwin L."/>
            <person name="Nolan M."/>
            <person name="Hauser L."/>
            <person name="Land M."/>
            <person name="Davenport K.W."/>
            <person name="Woyke T."/>
            <person name="Haggblom M.M."/>
        </authorList>
    </citation>
    <scope>NUCLEOTIDE SEQUENCE</scope>
    <source>
        <strain evidence="7">ATCC BAA-1853 / DSM 23119 / SP1PR4</strain>
    </source>
</reference>
<feature type="transmembrane region" description="Helical" evidence="4">
    <location>
        <begin position="259"/>
        <end position="281"/>
    </location>
</feature>
<evidence type="ECO:0000256" key="3">
    <source>
        <dbReference type="ARBA" id="ARBA00023136"/>
    </source>
</evidence>
<feature type="transmembrane region" description="Helical" evidence="4">
    <location>
        <begin position="50"/>
        <end position="68"/>
    </location>
</feature>
<dbReference type="EMBL" id="CP002467">
    <property type="protein sequence ID" value="ADV83628.1"/>
    <property type="molecule type" value="Genomic_DNA"/>
</dbReference>
<keyword evidence="7" id="KW-1185">Reference proteome</keyword>
<organism evidence="6 7">
    <name type="scientific">Terriglobus saanensis (strain ATCC BAA-1853 / DSM 23119 / SP1PR4)</name>
    <dbReference type="NCBI Taxonomy" id="401053"/>
    <lineage>
        <taxon>Bacteria</taxon>
        <taxon>Pseudomonadati</taxon>
        <taxon>Acidobacteriota</taxon>
        <taxon>Terriglobia</taxon>
        <taxon>Terriglobales</taxon>
        <taxon>Acidobacteriaceae</taxon>
        <taxon>Terriglobus</taxon>
    </lineage>
</organism>
<dbReference type="OrthoDB" id="9812574at2"/>
<feature type="transmembrane region" description="Helical" evidence="4">
    <location>
        <begin position="171"/>
        <end position="189"/>
    </location>
</feature>
<proteinExistence type="predicted"/>
<dbReference type="PANTHER" id="PTHR23539:SF1">
    <property type="entry name" value="MAJOR FACILITATOR SUPERFAMILY (MFS) PROFILE DOMAIN-CONTAINING PROTEIN"/>
    <property type="match status" value="1"/>
</dbReference>
<feature type="transmembrane region" description="Helical" evidence="4">
    <location>
        <begin position="148"/>
        <end position="165"/>
    </location>
</feature>
<dbReference type="Proteomes" id="UP000006844">
    <property type="component" value="Chromosome"/>
</dbReference>
<evidence type="ECO:0000256" key="4">
    <source>
        <dbReference type="SAM" id="Phobius"/>
    </source>
</evidence>
<keyword evidence="2 4" id="KW-1133">Transmembrane helix</keyword>
<keyword evidence="1 4" id="KW-0812">Transmembrane</keyword>
<accession>E8V479</accession>
<dbReference type="STRING" id="401053.AciPR4_2860"/>
<sequence>MVNSTEIDPGKKRSVHALEATNFFLADVQTGLGPFLAAYLAGAGWEPGRVGMALTIGGSITVVLQAPAGAIVDQLRSKRLILVLASAVLAVGAVLLSITAAPWAVYTSQVLIGGAGPFLGPTLAAVTMGIVGMTFFDRQFGKNQSFNSAGNVVCALLIAGMSHFFGNRAIFITAAVLTIPTVLAIRAISSKDIDYDLARGGAIQVDGKEVAARVSVMKTLLGDRTLLIFLACAFLFHFANAAMLPQLGEMLSHGSRASAAPFMSACIIVTQVVIMCFAPAIGRFANLHGRKPLLMVGFGVLPVRALLYTLTHNTESLIAIQLLDGVANAIFGVVSILVVADRTRATGRFNLVQGSLATAVGLGAALSTTFGGKLIQHFSYRISFLSLGAIAALAFVLLWTAIPETLTSANEPNKNTSAPISPQELPA</sequence>
<feature type="transmembrane region" description="Helical" evidence="4">
    <location>
        <begin position="293"/>
        <end position="311"/>
    </location>
</feature>
<feature type="domain" description="Major facilitator superfamily (MFS) profile" evidence="5">
    <location>
        <begin position="210"/>
        <end position="427"/>
    </location>
</feature>
<dbReference type="InterPro" id="IPR036259">
    <property type="entry name" value="MFS_trans_sf"/>
</dbReference>
<name>E8V479_TERSS</name>
<dbReference type="GO" id="GO:0022857">
    <property type="term" value="F:transmembrane transporter activity"/>
    <property type="evidence" value="ECO:0007669"/>
    <property type="project" value="InterPro"/>
</dbReference>
<dbReference type="HOGENOM" id="CLU_038484_0_0_0"/>
<feature type="transmembrane region" description="Helical" evidence="4">
    <location>
        <begin position="118"/>
        <end position="136"/>
    </location>
</feature>
<keyword evidence="3 4" id="KW-0472">Membrane</keyword>
<evidence type="ECO:0000259" key="5">
    <source>
        <dbReference type="PROSITE" id="PS50850"/>
    </source>
</evidence>
<evidence type="ECO:0000313" key="6">
    <source>
        <dbReference type="EMBL" id="ADV83628.1"/>
    </source>
</evidence>
<dbReference type="InterPro" id="IPR011701">
    <property type="entry name" value="MFS"/>
</dbReference>